<dbReference type="RefSeq" id="WP_194042259.1">
    <property type="nucleotide sequence ID" value="NZ_JADEXF010000146.1"/>
</dbReference>
<proteinExistence type="predicted"/>
<comment type="caution">
    <text evidence="1">The sequence shown here is derived from an EMBL/GenBank/DDBJ whole genome shotgun (WGS) entry which is preliminary data.</text>
</comment>
<evidence type="ECO:0008006" key="3">
    <source>
        <dbReference type="Google" id="ProtNLM"/>
    </source>
</evidence>
<dbReference type="EMBL" id="JADEXF010000146">
    <property type="protein sequence ID" value="MBE9104573.1"/>
    <property type="molecule type" value="Genomic_DNA"/>
</dbReference>
<keyword evidence="2" id="KW-1185">Reference proteome</keyword>
<evidence type="ECO:0000313" key="2">
    <source>
        <dbReference type="Proteomes" id="UP000647836"/>
    </source>
</evidence>
<reference evidence="1 2" key="1">
    <citation type="submission" date="2020-10" db="EMBL/GenBank/DDBJ databases">
        <authorList>
            <person name="Castelo-Branco R."/>
            <person name="Eusebio N."/>
            <person name="Adriana R."/>
            <person name="Vieira A."/>
            <person name="Brugerolle De Fraissinette N."/>
            <person name="Rezende De Castro R."/>
            <person name="Schneider M.P."/>
            <person name="Vasconcelos V."/>
            <person name="Leao P.N."/>
        </authorList>
    </citation>
    <scope>NUCLEOTIDE SEQUENCE [LARGE SCALE GENOMIC DNA]</scope>
    <source>
        <strain evidence="1 2">LEGE 07299</strain>
    </source>
</reference>
<sequence length="66" mass="7256">MFIADLFHLVHSFAVALLLNGDVHHVRRFDDDASCAIARTNRLLISIALHGRASPATVPRQPARSP</sequence>
<accession>A0ABR9TVY6</accession>
<evidence type="ECO:0000313" key="1">
    <source>
        <dbReference type="EMBL" id="MBE9104573.1"/>
    </source>
</evidence>
<organism evidence="1 2">
    <name type="scientific">Nostoc cf. edaphicum LEGE 07299</name>
    <dbReference type="NCBI Taxonomy" id="2777974"/>
    <lineage>
        <taxon>Bacteria</taxon>
        <taxon>Bacillati</taxon>
        <taxon>Cyanobacteriota</taxon>
        <taxon>Cyanophyceae</taxon>
        <taxon>Nostocales</taxon>
        <taxon>Nostocaceae</taxon>
        <taxon>Nostoc</taxon>
    </lineage>
</organism>
<protein>
    <recommendedName>
        <fullName evidence="3">Transposase</fullName>
    </recommendedName>
</protein>
<dbReference type="Proteomes" id="UP000647836">
    <property type="component" value="Unassembled WGS sequence"/>
</dbReference>
<name>A0ABR9TVY6_9NOSO</name>
<gene>
    <name evidence="1" type="ORF">IQ229_06370</name>
</gene>